<dbReference type="Proteomes" id="UP001498398">
    <property type="component" value="Unassembled WGS sequence"/>
</dbReference>
<name>A0ABR1ILI3_9AGAR</name>
<keyword evidence="4" id="KW-1185">Reference proteome</keyword>
<evidence type="ECO:0008006" key="5">
    <source>
        <dbReference type="Google" id="ProtNLM"/>
    </source>
</evidence>
<gene>
    <name evidence="3" type="ORF">VKT23_020193</name>
</gene>
<evidence type="ECO:0000256" key="2">
    <source>
        <dbReference type="SAM" id="SignalP"/>
    </source>
</evidence>
<accession>A0ABR1ILI3</accession>
<protein>
    <recommendedName>
        <fullName evidence="5">EF-hand domain-containing protein</fullName>
    </recommendedName>
</protein>
<feature type="chain" id="PRO_5046499304" description="EF-hand domain-containing protein" evidence="2">
    <location>
        <begin position="28"/>
        <end position="215"/>
    </location>
</feature>
<reference evidence="3 4" key="1">
    <citation type="submission" date="2024-01" db="EMBL/GenBank/DDBJ databases">
        <title>A draft genome for the cacao thread blight pathogen Marasmiellus scandens.</title>
        <authorList>
            <person name="Baruah I.K."/>
            <person name="Leung J."/>
            <person name="Bukari Y."/>
            <person name="Amoako-Attah I."/>
            <person name="Meinhardt L.W."/>
            <person name="Bailey B.A."/>
            <person name="Cohen S.P."/>
        </authorList>
    </citation>
    <scope>NUCLEOTIDE SEQUENCE [LARGE SCALE GENOMIC DNA]</scope>
    <source>
        <strain evidence="3 4">GH-19</strain>
    </source>
</reference>
<keyword evidence="2" id="KW-0732">Signal</keyword>
<evidence type="ECO:0000313" key="4">
    <source>
        <dbReference type="Proteomes" id="UP001498398"/>
    </source>
</evidence>
<proteinExistence type="predicted"/>
<evidence type="ECO:0000256" key="1">
    <source>
        <dbReference type="SAM" id="MobiDB-lite"/>
    </source>
</evidence>
<comment type="caution">
    <text evidence="3">The sequence shown here is derived from an EMBL/GenBank/DDBJ whole genome shotgun (WGS) entry which is preliminary data.</text>
</comment>
<evidence type="ECO:0000313" key="3">
    <source>
        <dbReference type="EMBL" id="KAK7434424.1"/>
    </source>
</evidence>
<sequence>MNSMITTKEISTTLLLVFFFSSSPLQTSFNGTKLQADFSDTFASSYRPGLIPFGLDGIRVGIYEITHNPATVDLLTCLAYSAAAEGVLDDPLPIGMGLRVQPVDPGRVVKPPTRSHMLGMMAEVLGFANSAATSLTGPTTENVASQLEKDSDGLVDIDELSVGEMRVALVIVYRRLRRSNEKHLEHKVKPGKSKPKLKEMNPNILPAARLSPTAQ</sequence>
<feature type="signal peptide" evidence="2">
    <location>
        <begin position="1"/>
        <end position="27"/>
    </location>
</feature>
<feature type="region of interest" description="Disordered" evidence="1">
    <location>
        <begin position="182"/>
        <end position="215"/>
    </location>
</feature>
<dbReference type="EMBL" id="JBANRG010000124">
    <property type="protein sequence ID" value="KAK7434424.1"/>
    <property type="molecule type" value="Genomic_DNA"/>
</dbReference>
<organism evidence="3 4">
    <name type="scientific">Marasmiellus scandens</name>
    <dbReference type="NCBI Taxonomy" id="2682957"/>
    <lineage>
        <taxon>Eukaryota</taxon>
        <taxon>Fungi</taxon>
        <taxon>Dikarya</taxon>
        <taxon>Basidiomycota</taxon>
        <taxon>Agaricomycotina</taxon>
        <taxon>Agaricomycetes</taxon>
        <taxon>Agaricomycetidae</taxon>
        <taxon>Agaricales</taxon>
        <taxon>Marasmiineae</taxon>
        <taxon>Omphalotaceae</taxon>
        <taxon>Marasmiellus</taxon>
    </lineage>
</organism>